<name>A0A9J6G8P4_HAELO</name>
<organism evidence="1 2">
    <name type="scientific">Haemaphysalis longicornis</name>
    <name type="common">Bush tick</name>
    <dbReference type="NCBI Taxonomy" id="44386"/>
    <lineage>
        <taxon>Eukaryota</taxon>
        <taxon>Metazoa</taxon>
        <taxon>Ecdysozoa</taxon>
        <taxon>Arthropoda</taxon>
        <taxon>Chelicerata</taxon>
        <taxon>Arachnida</taxon>
        <taxon>Acari</taxon>
        <taxon>Parasitiformes</taxon>
        <taxon>Ixodida</taxon>
        <taxon>Ixodoidea</taxon>
        <taxon>Ixodidae</taxon>
        <taxon>Haemaphysalinae</taxon>
        <taxon>Haemaphysalis</taxon>
    </lineage>
</organism>
<dbReference type="AlphaFoldDB" id="A0A9J6G8P4"/>
<sequence length="507" mass="58112">MRISRRRRALLAFFVGLLAGLTVFALGLKFVPPTLPVLRELGLLWSGYVVDTPGCKLPSYDAYHPTINRQARKPPYNYETYCNKTKPTVIRQNRSVFTLDEGELLRSYNVSANETSCFYEEVLRNSSSPSPDWPPMLGHRFRYRFGRPIHKQCVKISCNARGAELFSDYFFIPFPGPHARQAKLIPGQLSVLVLGVDSSSRLNSLRRLQKSRSYLIEERNAFEFLAYNKVGINSFPNLIPLLSGVSGTDFEDLFRSIYYDNAPLVFNVYKSLNYTTLFLEEMPLQSIFRARGSFGFKNAPTDHYPVPMMFMMDRLHYNDKFCMRSRLKTKEILKYTSDILIMNRDHPMFAYVFLAYITHDTTSDLGYLDGLLEEFFRGLGTAGVLDQTVVLFFSDHGMRFGSAIRTKIGRHEDKTPFCLWVFPRGFLAEHPEAAVWLEVNQRRLVTTYDFHATLLSIASLPALQTKPTNKGISLMSRVPPERTCEDAFIPYAFCACDSAEKKLNDMQ</sequence>
<dbReference type="Pfam" id="PF02995">
    <property type="entry name" value="DUF229"/>
    <property type="match status" value="1"/>
</dbReference>
<proteinExistence type="predicted"/>
<dbReference type="Gene3D" id="3.40.720.10">
    <property type="entry name" value="Alkaline Phosphatase, subunit A"/>
    <property type="match status" value="1"/>
</dbReference>
<dbReference type="PANTHER" id="PTHR10974:SF1">
    <property type="entry name" value="FI08016P-RELATED"/>
    <property type="match status" value="1"/>
</dbReference>
<dbReference type="VEuPathDB" id="VectorBase:HLOH_050208"/>
<gene>
    <name evidence="1" type="ORF">HPB48_015685</name>
</gene>
<dbReference type="PANTHER" id="PTHR10974">
    <property type="entry name" value="FI08016P-RELATED"/>
    <property type="match status" value="1"/>
</dbReference>
<dbReference type="FunFam" id="3.40.720.10:FF:000017">
    <property type="entry name" value="Predicted protein"/>
    <property type="match status" value="1"/>
</dbReference>
<evidence type="ECO:0000313" key="1">
    <source>
        <dbReference type="EMBL" id="KAH9371081.1"/>
    </source>
</evidence>
<reference evidence="1 2" key="1">
    <citation type="journal article" date="2020" name="Cell">
        <title>Large-Scale Comparative Analyses of Tick Genomes Elucidate Their Genetic Diversity and Vector Capacities.</title>
        <authorList>
            <consortium name="Tick Genome and Microbiome Consortium (TIGMIC)"/>
            <person name="Jia N."/>
            <person name="Wang J."/>
            <person name="Shi W."/>
            <person name="Du L."/>
            <person name="Sun Y."/>
            <person name="Zhan W."/>
            <person name="Jiang J.F."/>
            <person name="Wang Q."/>
            <person name="Zhang B."/>
            <person name="Ji P."/>
            <person name="Bell-Sakyi L."/>
            <person name="Cui X.M."/>
            <person name="Yuan T.T."/>
            <person name="Jiang B.G."/>
            <person name="Yang W.F."/>
            <person name="Lam T.T."/>
            <person name="Chang Q.C."/>
            <person name="Ding S.J."/>
            <person name="Wang X.J."/>
            <person name="Zhu J.G."/>
            <person name="Ruan X.D."/>
            <person name="Zhao L."/>
            <person name="Wei J.T."/>
            <person name="Ye R.Z."/>
            <person name="Que T.C."/>
            <person name="Du C.H."/>
            <person name="Zhou Y.H."/>
            <person name="Cheng J.X."/>
            <person name="Dai P.F."/>
            <person name="Guo W.B."/>
            <person name="Han X.H."/>
            <person name="Huang E.J."/>
            <person name="Li L.F."/>
            <person name="Wei W."/>
            <person name="Gao Y.C."/>
            <person name="Liu J.Z."/>
            <person name="Shao H.Z."/>
            <person name="Wang X."/>
            <person name="Wang C.C."/>
            <person name="Yang T.C."/>
            <person name="Huo Q.B."/>
            <person name="Li W."/>
            <person name="Chen H.Y."/>
            <person name="Chen S.E."/>
            <person name="Zhou L.G."/>
            <person name="Ni X.B."/>
            <person name="Tian J.H."/>
            <person name="Sheng Y."/>
            <person name="Liu T."/>
            <person name="Pan Y.S."/>
            <person name="Xia L.Y."/>
            <person name="Li J."/>
            <person name="Zhao F."/>
            <person name="Cao W.C."/>
        </authorList>
    </citation>
    <scope>NUCLEOTIDE SEQUENCE [LARGE SCALE GENOMIC DNA]</scope>
    <source>
        <strain evidence="1">HaeL-2018</strain>
    </source>
</reference>
<evidence type="ECO:0000313" key="2">
    <source>
        <dbReference type="Proteomes" id="UP000821853"/>
    </source>
</evidence>
<dbReference type="InterPro" id="IPR017850">
    <property type="entry name" value="Alkaline_phosphatase_core_sf"/>
</dbReference>
<dbReference type="OrthoDB" id="6412187at2759"/>
<protein>
    <submittedName>
        <fullName evidence="1">Uncharacterized protein</fullName>
    </submittedName>
</protein>
<dbReference type="CDD" id="cd16021">
    <property type="entry name" value="ALP_like"/>
    <property type="match status" value="1"/>
</dbReference>
<keyword evidence="2" id="KW-1185">Reference proteome</keyword>
<dbReference type="GO" id="GO:0005615">
    <property type="term" value="C:extracellular space"/>
    <property type="evidence" value="ECO:0007669"/>
    <property type="project" value="TreeGrafter"/>
</dbReference>
<accession>A0A9J6G8P4</accession>
<comment type="caution">
    <text evidence="1">The sequence shown here is derived from an EMBL/GenBank/DDBJ whole genome shotgun (WGS) entry which is preliminary data.</text>
</comment>
<dbReference type="Proteomes" id="UP000821853">
    <property type="component" value="Chromosome 3"/>
</dbReference>
<dbReference type="InterPro" id="IPR004245">
    <property type="entry name" value="DUF229"/>
</dbReference>
<dbReference type="OMA" id="NTPGCKM"/>
<dbReference type="EMBL" id="JABSTR010000005">
    <property type="protein sequence ID" value="KAH9371081.1"/>
    <property type="molecule type" value="Genomic_DNA"/>
</dbReference>
<dbReference type="SUPFAM" id="SSF53649">
    <property type="entry name" value="Alkaline phosphatase-like"/>
    <property type="match status" value="1"/>
</dbReference>